<protein>
    <submittedName>
        <fullName evidence="2">Uncharacterized protein</fullName>
    </submittedName>
</protein>
<dbReference type="EMBL" id="GL945443">
    <property type="protein sequence ID" value="EGO19504.1"/>
    <property type="molecule type" value="Genomic_DNA"/>
</dbReference>
<feature type="region of interest" description="Disordered" evidence="1">
    <location>
        <begin position="1"/>
        <end position="29"/>
    </location>
</feature>
<dbReference type="AlphaFoldDB" id="F8PB64"/>
<dbReference type="HOGENOM" id="CLU_1435226_0_0_1"/>
<feature type="region of interest" description="Disordered" evidence="1">
    <location>
        <begin position="42"/>
        <end position="91"/>
    </location>
</feature>
<dbReference type="KEGG" id="sla:SERLADRAFT_479015"/>
<evidence type="ECO:0000313" key="2">
    <source>
        <dbReference type="EMBL" id="EGO19504.1"/>
    </source>
</evidence>
<gene>
    <name evidence="2" type="ORF">SERLADRAFT_479015</name>
</gene>
<feature type="compositionally biased region" description="Low complexity" evidence="1">
    <location>
        <begin position="10"/>
        <end position="19"/>
    </location>
</feature>
<proteinExistence type="predicted"/>
<feature type="compositionally biased region" description="Acidic residues" evidence="1">
    <location>
        <begin position="42"/>
        <end position="54"/>
    </location>
</feature>
<name>F8PB64_SERL9</name>
<accession>F8PB64</accession>
<sequence length="189" mass="21217">MVMRYAVDTGFEFEGPGPSSEEEGEERRESVLIAAYFGPEDGSEDLYCDSEGSDLEGWCSDRQGSSNGPYVDSKDEEEEEEEVRDEGHGDRSLLADAHVQDHINALLQRDMDVSLKPFSGFNLTICYDRGEHMQMLRLYTNYDKPEHRGMRLSDSVREACEGVATGRRMRVRGVGSGRMRIVSGCRDSA</sequence>
<evidence type="ECO:0000256" key="1">
    <source>
        <dbReference type="SAM" id="MobiDB-lite"/>
    </source>
</evidence>
<dbReference type="Proteomes" id="UP000008064">
    <property type="component" value="Unassembled WGS sequence"/>
</dbReference>
<reference evidence="2" key="1">
    <citation type="submission" date="2011-04" db="EMBL/GenBank/DDBJ databases">
        <title>Evolution of plant cell wall degrading machinery underlies the functional diversity of forest fungi.</title>
        <authorList>
            <consortium name="US DOE Joint Genome Institute (JGI-PGF)"/>
            <person name="Eastwood D.C."/>
            <person name="Floudas D."/>
            <person name="Binder M."/>
            <person name="Majcherczyk A."/>
            <person name="Schneider P."/>
            <person name="Aerts A."/>
            <person name="Asiegbu F.O."/>
            <person name="Baker S.E."/>
            <person name="Barry K."/>
            <person name="Bendiksby M."/>
            <person name="Blumentritt M."/>
            <person name="Coutinho P.M."/>
            <person name="Cullen D."/>
            <person name="Cullen D."/>
            <person name="Gathman A."/>
            <person name="Goodell B."/>
            <person name="Henrissat B."/>
            <person name="Ihrmark K."/>
            <person name="Kauserud H."/>
            <person name="Kohler A."/>
            <person name="LaButti K."/>
            <person name="Lapidus A."/>
            <person name="Lavin J.L."/>
            <person name="Lee Y.-H."/>
            <person name="Lindquist E."/>
            <person name="Lilly W."/>
            <person name="Lucas S."/>
            <person name="Morin E."/>
            <person name="Murat C."/>
            <person name="Oguiza J.A."/>
            <person name="Park J."/>
            <person name="Pisabarro A.G."/>
            <person name="Riley R."/>
            <person name="Rosling A."/>
            <person name="Salamov A."/>
            <person name="Schmidt O."/>
            <person name="Schmutz J."/>
            <person name="Skrede I."/>
            <person name="Stenlid J."/>
            <person name="Wiebenga A."/>
            <person name="Xie X."/>
            <person name="Kues U."/>
            <person name="Hibbett D.S."/>
            <person name="Hoffmeister D."/>
            <person name="Hogberg N."/>
            <person name="Martin F."/>
            <person name="Grigoriev I.V."/>
            <person name="Watkinson S.C."/>
        </authorList>
    </citation>
    <scope>NUCLEOTIDE SEQUENCE</scope>
    <source>
        <strain evidence="2">S7.9</strain>
    </source>
</reference>
<feature type="compositionally biased region" description="Acidic residues" evidence="1">
    <location>
        <begin position="74"/>
        <end position="84"/>
    </location>
</feature>
<organism>
    <name type="scientific">Serpula lacrymans var. lacrymans (strain S7.9)</name>
    <name type="common">Dry rot fungus</name>
    <dbReference type="NCBI Taxonomy" id="578457"/>
    <lineage>
        <taxon>Eukaryota</taxon>
        <taxon>Fungi</taxon>
        <taxon>Dikarya</taxon>
        <taxon>Basidiomycota</taxon>
        <taxon>Agaricomycotina</taxon>
        <taxon>Agaricomycetes</taxon>
        <taxon>Agaricomycetidae</taxon>
        <taxon>Boletales</taxon>
        <taxon>Coniophorineae</taxon>
        <taxon>Serpulaceae</taxon>
        <taxon>Serpula</taxon>
    </lineage>
</organism>
<dbReference type="GeneID" id="18821269"/>
<dbReference type="RefSeq" id="XP_007323637.1">
    <property type="nucleotide sequence ID" value="XM_007323575.1"/>
</dbReference>